<reference evidence="3 4" key="1">
    <citation type="journal article" date="2013" name="Genome Announc.">
        <title>Genome Sequence of Streptomyces violaceusniger Strain SPC6, a Halotolerant Streptomycete That Exhibits Rapid Growth and Development.</title>
        <authorList>
            <person name="Chen X."/>
            <person name="Zhang B."/>
            <person name="Zhang W."/>
            <person name="Wu X."/>
            <person name="Zhang M."/>
            <person name="Chen T."/>
            <person name="Liu G."/>
            <person name="Dyson P."/>
        </authorList>
    </citation>
    <scope>NUCLEOTIDE SEQUENCE [LARGE SCALE GENOMIC DNA]</scope>
    <source>
        <strain evidence="3 4">SPC6</strain>
    </source>
</reference>
<dbReference type="Gene3D" id="3.75.10.10">
    <property type="entry name" value="L-arginine/glycine Amidinotransferase, Chain A"/>
    <property type="match status" value="1"/>
</dbReference>
<dbReference type="GO" id="GO:0005737">
    <property type="term" value="C:cytoplasm"/>
    <property type="evidence" value="ECO:0007669"/>
    <property type="project" value="InterPro"/>
</dbReference>
<dbReference type="Pfam" id="PF03068">
    <property type="entry name" value="PAD"/>
    <property type="match status" value="1"/>
</dbReference>
<dbReference type="RefSeq" id="WP_023590312.1">
    <property type="nucleotide sequence ID" value="NZ_ASHX02000001.1"/>
</dbReference>
<evidence type="ECO:0000256" key="1">
    <source>
        <dbReference type="SAM" id="SignalP"/>
    </source>
</evidence>
<evidence type="ECO:0000313" key="3">
    <source>
        <dbReference type="EMBL" id="OEJ97643.1"/>
    </source>
</evidence>
<organism evidence="3 4">
    <name type="scientific">Streptomyces thermolilacinus SPC6</name>
    <dbReference type="NCBI Taxonomy" id="1306406"/>
    <lineage>
        <taxon>Bacteria</taxon>
        <taxon>Bacillati</taxon>
        <taxon>Actinomycetota</taxon>
        <taxon>Actinomycetes</taxon>
        <taxon>Kitasatosporales</taxon>
        <taxon>Streptomycetaceae</taxon>
        <taxon>Streptomyces</taxon>
    </lineage>
</organism>
<dbReference type="STRING" id="1306406.J116_027530"/>
<protein>
    <recommendedName>
        <fullName evidence="2">Protein-arginine deiminase C-terminal domain-containing protein</fullName>
    </recommendedName>
</protein>
<evidence type="ECO:0000259" key="2">
    <source>
        <dbReference type="Pfam" id="PF03068"/>
    </source>
</evidence>
<dbReference type="PANTHER" id="PTHR10837">
    <property type="entry name" value="PEPTIDYLARGININE DEIMINASE"/>
    <property type="match status" value="1"/>
</dbReference>
<keyword evidence="1" id="KW-0732">Signal</keyword>
<gene>
    <name evidence="3" type="ORF">J116_027530</name>
</gene>
<dbReference type="SUPFAM" id="SSF55909">
    <property type="entry name" value="Pentein"/>
    <property type="match status" value="1"/>
</dbReference>
<dbReference type="GO" id="GO:0004668">
    <property type="term" value="F:protein-arginine deiminase activity"/>
    <property type="evidence" value="ECO:0007669"/>
    <property type="project" value="InterPro"/>
</dbReference>
<sequence length="641" mass="69287">MRTTSHTRRATLALSVIAAIIAPAAPALAAAPPPRADLRADVDRDGRVDVAGATDNAGEDTWTPTRGAVFLPNIDDDTKRCPTADPRGRPLPDARLAACNDALDTRVNGTPDAADLARVRSVPMKGLPASASGTLRVVGGAKNTRVFVKRGTGWVWVTAGTRLTAAELRAGVEFGVEATDVVRDPALWGGRAVLRLTVTSGGRATSDDVTLRVAPLLTHHHLQNAQQVLVTRVPGTDPYARRQQAFVRGLAAEAKAAGIGNPLFTFDRYEDIWAQDFVEPGYVSMTGPDGRRQVIRVMLRSAQPDRESGRELFERLRGKGIGVVQVSGVRESEEWTMNSMGNLETIPPYAHAGRSFPAGRIIMGERKDDGSKPARAMRTLLQAQGFQDPLLLDTSWLHVGHVDEFVQFLPAPDTARGWRLGVADPEAGLRLLRDAQKAGHGTTRMFSVPGGKDLPAPKETIDQALASKWLVADNTMAAQRIRANLEVLKRETGVTDAEVVRVPALYTRGTEHGERGDRVPRLTRLGAGQVPESVTEYGQQKRLAREGERATAPGSSVMTSAYVPGAVNGVLLGRDRYLAPKQWGPVIGGRDVFTDAVTAAYTRAGMRVSYIDDWDTYHLGMGEVHCGTNTLRDASAAWWQR</sequence>
<feature type="signal peptide" evidence="1">
    <location>
        <begin position="1"/>
        <end position="29"/>
    </location>
</feature>
<dbReference type="Proteomes" id="UP000095329">
    <property type="component" value="Unassembled WGS sequence"/>
</dbReference>
<dbReference type="eggNOG" id="COG1193">
    <property type="taxonomic scope" value="Bacteria"/>
</dbReference>
<feature type="domain" description="Protein-arginine deiminase C-terminal" evidence="2">
    <location>
        <begin position="205"/>
        <end position="640"/>
    </location>
</feature>
<dbReference type="InterPro" id="IPR036556">
    <property type="entry name" value="PAD_central_sf"/>
</dbReference>
<dbReference type="InterPro" id="IPR013530">
    <property type="entry name" value="PAD_C"/>
</dbReference>
<accession>A0A1D3DZ83</accession>
<dbReference type="AlphaFoldDB" id="A0A1D3DZ83"/>
<dbReference type="OrthoDB" id="249764at2"/>
<comment type="caution">
    <text evidence="3">The sequence shown here is derived from an EMBL/GenBank/DDBJ whole genome shotgun (WGS) entry which is preliminary data.</text>
</comment>
<feature type="chain" id="PRO_5008914988" description="Protein-arginine deiminase C-terminal domain-containing protein" evidence="1">
    <location>
        <begin position="30"/>
        <end position="641"/>
    </location>
</feature>
<dbReference type="EMBL" id="ASHX02000001">
    <property type="protein sequence ID" value="OEJ97643.1"/>
    <property type="molecule type" value="Genomic_DNA"/>
</dbReference>
<proteinExistence type="predicted"/>
<dbReference type="InterPro" id="IPR004303">
    <property type="entry name" value="PAD"/>
</dbReference>
<dbReference type="GO" id="GO:0005509">
    <property type="term" value="F:calcium ion binding"/>
    <property type="evidence" value="ECO:0007669"/>
    <property type="project" value="InterPro"/>
</dbReference>
<keyword evidence="4" id="KW-1185">Reference proteome</keyword>
<evidence type="ECO:0000313" key="4">
    <source>
        <dbReference type="Proteomes" id="UP000095329"/>
    </source>
</evidence>
<dbReference type="PANTHER" id="PTHR10837:SF8">
    <property type="entry name" value="PROTEIN-ARGININE DEIMINASE"/>
    <property type="match status" value="1"/>
</dbReference>
<dbReference type="SUPFAM" id="SSF110083">
    <property type="entry name" value="Peptidylarginine deiminase Pad4, middle domain"/>
    <property type="match status" value="1"/>
</dbReference>
<name>A0A1D3DZ83_9ACTN</name>